<sequence length="126" mass="13958">MKKILFLSIAILSIVSCSSDDENFDPFVGTWGLFSRNNNEVNDCEKRTTVIINQNGSFSSTSYEEVNGICSTDVKSTGTWTNKGNGVYTTKESSSNTEEPANLTFTNNNNTLIVNFSNSKTTFKRK</sequence>
<gene>
    <name evidence="2" type="ORF">WH52_09945</name>
</gene>
<proteinExistence type="predicted"/>
<dbReference type="InterPro" id="IPR024311">
    <property type="entry name" value="Lipocalin-like"/>
</dbReference>
<reference evidence="2 3" key="1">
    <citation type="submission" date="2015-03" db="EMBL/GenBank/DDBJ databases">
        <title>Genome sequence of Tenacibaculum sp. S2-2, isolated from intestinal microbiota of sea cucumber, Apostichopus japonicas.</title>
        <authorList>
            <person name="Shao Z."/>
            <person name="Wang L."/>
            <person name="Li X."/>
        </authorList>
    </citation>
    <scope>NUCLEOTIDE SEQUENCE [LARGE SCALE GENOMIC DNA]</scope>
    <source>
        <strain evidence="2 3">S2-2</strain>
    </source>
</reference>
<evidence type="ECO:0000313" key="3">
    <source>
        <dbReference type="Proteomes" id="UP000194221"/>
    </source>
</evidence>
<evidence type="ECO:0000259" key="1">
    <source>
        <dbReference type="Pfam" id="PF13648"/>
    </source>
</evidence>
<evidence type="ECO:0000313" key="2">
    <source>
        <dbReference type="EMBL" id="OSY87740.1"/>
    </source>
</evidence>
<organism evidence="2 3">
    <name type="scientific">Tenacibaculum holothuriorum</name>
    <dbReference type="NCBI Taxonomy" id="1635173"/>
    <lineage>
        <taxon>Bacteria</taxon>
        <taxon>Pseudomonadati</taxon>
        <taxon>Bacteroidota</taxon>
        <taxon>Flavobacteriia</taxon>
        <taxon>Flavobacteriales</taxon>
        <taxon>Flavobacteriaceae</taxon>
        <taxon>Tenacibaculum</taxon>
    </lineage>
</organism>
<dbReference type="STRING" id="1635173.WH52_09945"/>
<dbReference type="OrthoDB" id="1190036at2"/>
<accession>A0A1Y2PC37</accession>
<dbReference type="Pfam" id="PF13648">
    <property type="entry name" value="Lipocalin_4"/>
    <property type="match status" value="1"/>
</dbReference>
<dbReference type="EMBL" id="LAPZ01000007">
    <property type="protein sequence ID" value="OSY87740.1"/>
    <property type="molecule type" value="Genomic_DNA"/>
</dbReference>
<dbReference type="InParanoid" id="A0A1Y2PC37"/>
<comment type="caution">
    <text evidence="2">The sequence shown here is derived from an EMBL/GenBank/DDBJ whole genome shotgun (WGS) entry which is preliminary data.</text>
</comment>
<dbReference type="AlphaFoldDB" id="A0A1Y2PC37"/>
<dbReference type="PROSITE" id="PS51257">
    <property type="entry name" value="PROKAR_LIPOPROTEIN"/>
    <property type="match status" value="1"/>
</dbReference>
<feature type="domain" description="Lipocalin-like" evidence="1">
    <location>
        <begin position="28"/>
        <end position="108"/>
    </location>
</feature>
<protein>
    <recommendedName>
        <fullName evidence="1">Lipocalin-like domain-containing protein</fullName>
    </recommendedName>
</protein>
<dbReference type="RefSeq" id="WP_086030804.1">
    <property type="nucleotide sequence ID" value="NZ_LAPZ01000007.1"/>
</dbReference>
<keyword evidence="3" id="KW-1185">Reference proteome</keyword>
<name>A0A1Y2PC37_9FLAO</name>
<dbReference type="Proteomes" id="UP000194221">
    <property type="component" value="Unassembled WGS sequence"/>
</dbReference>